<evidence type="ECO:0000256" key="1">
    <source>
        <dbReference type="SAM" id="MobiDB-lite"/>
    </source>
</evidence>
<evidence type="ECO:0000256" key="2">
    <source>
        <dbReference type="SAM" id="Phobius"/>
    </source>
</evidence>
<feature type="compositionally biased region" description="Low complexity" evidence="1">
    <location>
        <begin position="145"/>
        <end position="154"/>
    </location>
</feature>
<feature type="transmembrane region" description="Helical" evidence="2">
    <location>
        <begin position="12"/>
        <end position="32"/>
    </location>
</feature>
<dbReference type="Pfam" id="PF19650">
    <property type="entry name" value="DUF6153"/>
    <property type="match status" value="1"/>
</dbReference>
<feature type="region of interest" description="Disordered" evidence="1">
    <location>
        <begin position="62"/>
        <end position="91"/>
    </location>
</feature>
<accession>A0ABZ1L299</accession>
<feature type="region of interest" description="Disordered" evidence="1">
    <location>
        <begin position="133"/>
        <end position="154"/>
    </location>
</feature>
<keyword evidence="2" id="KW-0812">Transmembrane</keyword>
<dbReference type="Proteomes" id="UP001622594">
    <property type="component" value="Chromosome"/>
</dbReference>
<gene>
    <name evidence="3" type="ORF">OG814_04715</name>
</gene>
<feature type="transmembrane region" description="Helical" evidence="2">
    <location>
        <begin position="95"/>
        <end position="116"/>
    </location>
</feature>
<dbReference type="InterPro" id="IPR046151">
    <property type="entry name" value="DUF6153"/>
</dbReference>
<dbReference type="RefSeq" id="WP_406333507.1">
    <property type="nucleotide sequence ID" value="NZ_CP108188.1"/>
</dbReference>
<evidence type="ECO:0000313" key="3">
    <source>
        <dbReference type="EMBL" id="WTR68624.1"/>
    </source>
</evidence>
<organism evidence="3 4">
    <name type="scientific">Streptomyces zaomyceticus</name>
    <dbReference type="NCBI Taxonomy" id="68286"/>
    <lineage>
        <taxon>Bacteria</taxon>
        <taxon>Bacillati</taxon>
        <taxon>Actinomycetota</taxon>
        <taxon>Actinomycetes</taxon>
        <taxon>Kitasatosporales</taxon>
        <taxon>Streptomycetaceae</taxon>
        <taxon>Streptomyces</taxon>
    </lineage>
</organism>
<dbReference type="EMBL" id="CP108188">
    <property type="protein sequence ID" value="WTR68624.1"/>
    <property type="molecule type" value="Genomic_DNA"/>
</dbReference>
<reference evidence="3 4" key="1">
    <citation type="submission" date="2022-10" db="EMBL/GenBank/DDBJ databases">
        <title>The complete genomes of actinobacterial strains from the NBC collection.</title>
        <authorList>
            <person name="Joergensen T.S."/>
            <person name="Alvarez Arevalo M."/>
            <person name="Sterndorff E.B."/>
            <person name="Faurdal D."/>
            <person name="Vuksanovic O."/>
            <person name="Mourched A.-S."/>
            <person name="Charusanti P."/>
            <person name="Shaw S."/>
            <person name="Blin K."/>
            <person name="Weber T."/>
        </authorList>
    </citation>
    <scope>NUCLEOTIDE SEQUENCE [LARGE SCALE GENOMIC DNA]</scope>
    <source>
        <strain evidence="3 4">NBC_00123</strain>
    </source>
</reference>
<keyword evidence="2" id="KW-1133">Transmembrane helix</keyword>
<keyword evidence="4" id="KW-1185">Reference proteome</keyword>
<sequence length="154" mass="15577">MRTREAERRRRAEGAFAHLLLVVVLALGVFLMHTVGHPEGSGGGMDTTSATAPGTATAAAAAAAAAAAGHETGHRAHGGASSDTGHEPSGTGMDMTTLCVAVLAGWLLTGLVRAALGRRPDWLALLLARLAHAPGPHAPPPRPPDLAGLSVLRI</sequence>
<evidence type="ECO:0000313" key="4">
    <source>
        <dbReference type="Proteomes" id="UP001622594"/>
    </source>
</evidence>
<protein>
    <submittedName>
        <fullName evidence="3">DUF6153 family protein</fullName>
    </submittedName>
</protein>
<name>A0ABZ1L299_9ACTN</name>
<keyword evidence="2" id="KW-0472">Membrane</keyword>
<proteinExistence type="predicted"/>